<feature type="non-terminal residue" evidence="2">
    <location>
        <position position="46"/>
    </location>
</feature>
<name>A0A9N9IE79_9GLOM</name>
<dbReference type="Proteomes" id="UP000789508">
    <property type="component" value="Unassembled WGS sequence"/>
</dbReference>
<feature type="region of interest" description="Disordered" evidence="1">
    <location>
        <begin position="1"/>
        <end position="46"/>
    </location>
</feature>
<dbReference type="AlphaFoldDB" id="A0A9N9IE79"/>
<protein>
    <submittedName>
        <fullName evidence="2">654_t:CDS:1</fullName>
    </submittedName>
</protein>
<evidence type="ECO:0000256" key="1">
    <source>
        <dbReference type="SAM" id="MobiDB-lite"/>
    </source>
</evidence>
<gene>
    <name evidence="2" type="ORF">ALEPTO_LOCUS12591</name>
</gene>
<feature type="non-terminal residue" evidence="2">
    <location>
        <position position="1"/>
    </location>
</feature>
<keyword evidence="3" id="KW-1185">Reference proteome</keyword>
<evidence type="ECO:0000313" key="2">
    <source>
        <dbReference type="EMBL" id="CAG8730062.1"/>
    </source>
</evidence>
<comment type="caution">
    <text evidence="2">The sequence shown here is derived from an EMBL/GenBank/DDBJ whole genome shotgun (WGS) entry which is preliminary data.</text>
</comment>
<sequence>LPPVNPFQPFPNPGAIHPNRISNTRLGGPSQGHIMGYETRKENLAH</sequence>
<organism evidence="2 3">
    <name type="scientific">Ambispora leptoticha</name>
    <dbReference type="NCBI Taxonomy" id="144679"/>
    <lineage>
        <taxon>Eukaryota</taxon>
        <taxon>Fungi</taxon>
        <taxon>Fungi incertae sedis</taxon>
        <taxon>Mucoromycota</taxon>
        <taxon>Glomeromycotina</taxon>
        <taxon>Glomeromycetes</taxon>
        <taxon>Archaeosporales</taxon>
        <taxon>Ambisporaceae</taxon>
        <taxon>Ambispora</taxon>
    </lineage>
</organism>
<proteinExistence type="predicted"/>
<accession>A0A9N9IE79</accession>
<evidence type="ECO:0000313" key="3">
    <source>
        <dbReference type="Proteomes" id="UP000789508"/>
    </source>
</evidence>
<feature type="compositionally biased region" description="Pro residues" evidence="1">
    <location>
        <begin position="1"/>
        <end position="12"/>
    </location>
</feature>
<reference evidence="2" key="1">
    <citation type="submission" date="2021-06" db="EMBL/GenBank/DDBJ databases">
        <authorList>
            <person name="Kallberg Y."/>
            <person name="Tangrot J."/>
            <person name="Rosling A."/>
        </authorList>
    </citation>
    <scope>NUCLEOTIDE SEQUENCE</scope>
    <source>
        <strain evidence="2">FL130A</strain>
    </source>
</reference>
<dbReference type="EMBL" id="CAJVPS010030041">
    <property type="protein sequence ID" value="CAG8730062.1"/>
    <property type="molecule type" value="Genomic_DNA"/>
</dbReference>